<evidence type="ECO:0008006" key="3">
    <source>
        <dbReference type="Google" id="ProtNLM"/>
    </source>
</evidence>
<proteinExistence type="predicted"/>
<keyword evidence="2" id="KW-1185">Reference proteome</keyword>
<dbReference type="Proteomes" id="UP001205998">
    <property type="component" value="Unassembled WGS sequence"/>
</dbReference>
<reference evidence="1" key="1">
    <citation type="submission" date="2018-07" db="EMBL/GenBank/DDBJ databases">
        <title>Comparative genomics of catfishes provides insights into carnivory and benthic adaptation.</title>
        <authorList>
            <person name="Zhang Y."/>
            <person name="Wang D."/>
            <person name="Peng Z."/>
            <person name="Zheng S."/>
            <person name="Shao F."/>
            <person name="Tao W."/>
        </authorList>
    </citation>
    <scope>NUCLEOTIDE SEQUENCE</scope>
    <source>
        <strain evidence="1">Chongqing</strain>
    </source>
</reference>
<sequence>MAAGQLLFGMYRMNVMNGRAHVETALETVVAAVTDLQSRHPQAVVVISGDFNHITLDSSLPSMCQYVDCTTRGNNTIDLLYANIEDAYKATPLSPLSKSDHILISLHPRYTPLVRREPPSTRIVGRWTPEAEEELRDCFDSTDWSMLLDHRGEDIEQASQCLTDYIHFCLDIVMPTRAVCCYVNNKPWITRETKEVLNRKKRAYKEKNLEKKKAVQAELRCCLRSSRENYKAKIEGKLKTNNIKEVWDGMKTITGCKKGAASGGDSVERANDLNNHFNRFNSSAQPPPTSCHSPLFPPYSTNNPALVESALPHYISLTEHQVRRELKKLKTRKAAGPDGLCPRPLKTCADELGGPLQHLFNLSLRLGIIPTLWKTSCIIPLPKAKQPRDNKDYRPIALTSHIMKTLESAFDTIQTPILQEKLRSMAVDPYLISWIMDYLKDRPQFVRMGASLSRTLCSSVGVPQ</sequence>
<protein>
    <recommendedName>
        <fullName evidence="3">Reverse transcriptase domain-containing protein</fullName>
    </recommendedName>
</protein>
<name>A0AAD5AD70_SILAS</name>
<evidence type="ECO:0000313" key="1">
    <source>
        <dbReference type="EMBL" id="KAI5613862.1"/>
    </source>
</evidence>
<dbReference type="PANTHER" id="PTHR47510">
    <property type="entry name" value="REVERSE TRANSCRIPTASE DOMAIN-CONTAINING PROTEIN"/>
    <property type="match status" value="1"/>
</dbReference>
<organism evidence="1 2">
    <name type="scientific">Silurus asotus</name>
    <name type="common">Amur catfish</name>
    <name type="synonym">Parasilurus asotus</name>
    <dbReference type="NCBI Taxonomy" id="30991"/>
    <lineage>
        <taxon>Eukaryota</taxon>
        <taxon>Metazoa</taxon>
        <taxon>Chordata</taxon>
        <taxon>Craniata</taxon>
        <taxon>Vertebrata</taxon>
        <taxon>Euteleostomi</taxon>
        <taxon>Actinopterygii</taxon>
        <taxon>Neopterygii</taxon>
        <taxon>Teleostei</taxon>
        <taxon>Ostariophysi</taxon>
        <taxon>Siluriformes</taxon>
        <taxon>Siluridae</taxon>
        <taxon>Silurus</taxon>
    </lineage>
</organism>
<feature type="non-terminal residue" evidence="1">
    <location>
        <position position="464"/>
    </location>
</feature>
<evidence type="ECO:0000313" key="2">
    <source>
        <dbReference type="Proteomes" id="UP001205998"/>
    </source>
</evidence>
<gene>
    <name evidence="1" type="ORF">C0J50_9197</name>
</gene>
<dbReference type="AlphaFoldDB" id="A0AAD5AD70"/>
<dbReference type="EMBL" id="MU561391">
    <property type="protein sequence ID" value="KAI5613862.1"/>
    <property type="molecule type" value="Genomic_DNA"/>
</dbReference>
<comment type="caution">
    <text evidence="1">The sequence shown here is derived from an EMBL/GenBank/DDBJ whole genome shotgun (WGS) entry which is preliminary data.</text>
</comment>
<dbReference type="PANTHER" id="PTHR47510:SF3">
    <property type="entry name" value="ENDO_EXONUCLEASE_PHOSPHATASE DOMAIN-CONTAINING PROTEIN"/>
    <property type="match status" value="1"/>
</dbReference>
<accession>A0AAD5AD70</accession>